<accession>A0AAE0VXA8</accession>
<comment type="caution">
    <text evidence="4">The sequence shown here is derived from an EMBL/GenBank/DDBJ whole genome shotgun (WGS) entry which is preliminary data.</text>
</comment>
<dbReference type="InterPro" id="IPR035437">
    <property type="entry name" value="SNase_OB-fold_sf"/>
</dbReference>
<protein>
    <recommendedName>
        <fullName evidence="3">Tudor domain-containing protein</fullName>
    </recommendedName>
</protein>
<feature type="domain" description="Tudor" evidence="3">
    <location>
        <begin position="313"/>
        <end position="371"/>
    </location>
</feature>
<dbReference type="GO" id="GO:0043186">
    <property type="term" value="C:P granule"/>
    <property type="evidence" value="ECO:0007669"/>
    <property type="project" value="TreeGrafter"/>
</dbReference>
<dbReference type="InterPro" id="IPR004088">
    <property type="entry name" value="KH_dom_type_1"/>
</dbReference>
<keyword evidence="1" id="KW-0694">RNA-binding</keyword>
<evidence type="ECO:0000256" key="1">
    <source>
        <dbReference type="PROSITE-ProRule" id="PRU00117"/>
    </source>
</evidence>
<dbReference type="GO" id="GO:0007283">
    <property type="term" value="P:spermatogenesis"/>
    <property type="evidence" value="ECO:0007669"/>
    <property type="project" value="TreeGrafter"/>
</dbReference>
<dbReference type="Pfam" id="PF00567">
    <property type="entry name" value="TUDOR"/>
    <property type="match status" value="1"/>
</dbReference>
<dbReference type="InterPro" id="IPR050621">
    <property type="entry name" value="Tudor_domain_containing"/>
</dbReference>
<keyword evidence="5" id="KW-1185">Reference proteome</keyword>
<proteinExistence type="predicted"/>
<organism evidence="4 5">
    <name type="scientific">Potamilus streckersoni</name>
    <dbReference type="NCBI Taxonomy" id="2493646"/>
    <lineage>
        <taxon>Eukaryota</taxon>
        <taxon>Metazoa</taxon>
        <taxon>Spiralia</taxon>
        <taxon>Lophotrochozoa</taxon>
        <taxon>Mollusca</taxon>
        <taxon>Bivalvia</taxon>
        <taxon>Autobranchia</taxon>
        <taxon>Heteroconchia</taxon>
        <taxon>Palaeoheterodonta</taxon>
        <taxon>Unionida</taxon>
        <taxon>Unionoidea</taxon>
        <taxon>Unionidae</taxon>
        <taxon>Ambleminae</taxon>
        <taxon>Lampsilini</taxon>
        <taxon>Potamilus</taxon>
    </lineage>
</organism>
<name>A0AAE0VXA8_9BIVA</name>
<evidence type="ECO:0000313" key="5">
    <source>
        <dbReference type="Proteomes" id="UP001195483"/>
    </source>
</evidence>
<dbReference type="EMBL" id="JAEAOA010002171">
    <property type="protein sequence ID" value="KAK3593506.1"/>
    <property type="molecule type" value="Genomic_DNA"/>
</dbReference>
<evidence type="ECO:0000259" key="3">
    <source>
        <dbReference type="PROSITE" id="PS50304"/>
    </source>
</evidence>
<reference evidence="4" key="2">
    <citation type="journal article" date="2021" name="Genome Biol. Evol.">
        <title>Developing a high-quality reference genome for a parasitic bivalve with doubly uniparental inheritance (Bivalvia: Unionida).</title>
        <authorList>
            <person name="Smith C.H."/>
        </authorList>
    </citation>
    <scope>NUCLEOTIDE SEQUENCE</scope>
    <source>
        <strain evidence="4">CHS0354</strain>
        <tissue evidence="4">Mantle</tissue>
    </source>
</reference>
<sequence>MLELSSKILLLVAALPTTAFLVYWLLKSDEEEENEKDEGQKVMTSRHTLIEMKIPRKSVGAVIGRQGQKIKELQETSGARINFKDDSGKEDEDRTILIRGTPESAQTAECLIRKILADQPIKVTIEIHVPAYSIGRIIGHNGDTVRQISRSTNTKIYIDRTRDSYRDDPRPITITGTLENIEIAKGMINELIEEEEQFRAKTAVSAANREPRSKQKAPKAQYTTDSNDSLKLESLISANEFWDRPTSEQTVLAEVQWPAYKEYVEVYVSAVANPGIFWVQLVASASLQLDKLTEEMSAFYSRNFDSQELFVTDVRKGHIVASPFEGDSLWYRARVMDIDGDQLDLYFIDYGDSNYSQKNSVRMIQQEYLYLPAQAIECRLANVKPKGDGWTEAATEEFEQWTHCARWKVLMSKNEKKIDAGDGEATSPSPLFPHLTLMDTNRTVDFNINNELVLKGYAEWIDPQ</sequence>
<evidence type="ECO:0000313" key="4">
    <source>
        <dbReference type="EMBL" id="KAK3593506.1"/>
    </source>
</evidence>
<dbReference type="GO" id="GO:0003723">
    <property type="term" value="F:RNA binding"/>
    <property type="evidence" value="ECO:0007669"/>
    <property type="project" value="UniProtKB-UniRule"/>
</dbReference>
<dbReference type="Gene3D" id="2.40.50.90">
    <property type="match status" value="1"/>
</dbReference>
<dbReference type="PANTHER" id="PTHR22948:SF29">
    <property type="entry name" value="FI02030P-RELATED"/>
    <property type="match status" value="1"/>
</dbReference>
<gene>
    <name evidence="4" type="ORF">CHS0354_037029</name>
</gene>
<dbReference type="PANTHER" id="PTHR22948">
    <property type="entry name" value="TUDOR DOMAIN CONTAINING PROTEIN"/>
    <property type="match status" value="1"/>
</dbReference>
<dbReference type="Pfam" id="PF00013">
    <property type="entry name" value="KH_1"/>
    <property type="match status" value="2"/>
</dbReference>
<evidence type="ECO:0000256" key="2">
    <source>
        <dbReference type="SAM" id="MobiDB-lite"/>
    </source>
</evidence>
<dbReference type="GO" id="GO:0034587">
    <property type="term" value="P:piRNA processing"/>
    <property type="evidence" value="ECO:0007669"/>
    <property type="project" value="TreeGrafter"/>
</dbReference>
<dbReference type="GO" id="GO:0030719">
    <property type="term" value="P:P granule organization"/>
    <property type="evidence" value="ECO:0007669"/>
    <property type="project" value="TreeGrafter"/>
</dbReference>
<dbReference type="InterPro" id="IPR036612">
    <property type="entry name" value="KH_dom_type_1_sf"/>
</dbReference>
<dbReference type="AlphaFoldDB" id="A0AAE0VXA8"/>
<dbReference type="Gene3D" id="2.30.30.140">
    <property type="match status" value="1"/>
</dbReference>
<dbReference type="SMART" id="SM00322">
    <property type="entry name" value="KH"/>
    <property type="match status" value="2"/>
</dbReference>
<dbReference type="SUPFAM" id="SSF54791">
    <property type="entry name" value="Eukaryotic type KH-domain (KH-domain type I)"/>
    <property type="match status" value="2"/>
</dbReference>
<dbReference type="SUPFAM" id="SSF63748">
    <property type="entry name" value="Tudor/PWWP/MBT"/>
    <property type="match status" value="1"/>
</dbReference>
<reference evidence="4" key="3">
    <citation type="submission" date="2023-05" db="EMBL/GenBank/DDBJ databases">
        <authorList>
            <person name="Smith C.H."/>
        </authorList>
    </citation>
    <scope>NUCLEOTIDE SEQUENCE</scope>
    <source>
        <strain evidence="4">CHS0354</strain>
        <tissue evidence="4">Mantle</tissue>
    </source>
</reference>
<dbReference type="GO" id="GO:0005739">
    <property type="term" value="C:mitochondrion"/>
    <property type="evidence" value="ECO:0007669"/>
    <property type="project" value="UniProtKB-ARBA"/>
</dbReference>
<dbReference type="Gene3D" id="3.30.1370.10">
    <property type="entry name" value="K Homology domain, type 1"/>
    <property type="match status" value="2"/>
</dbReference>
<dbReference type="PROSITE" id="PS50304">
    <property type="entry name" value="TUDOR"/>
    <property type="match status" value="1"/>
</dbReference>
<dbReference type="SMART" id="SM00333">
    <property type="entry name" value="TUDOR"/>
    <property type="match status" value="1"/>
</dbReference>
<feature type="region of interest" description="Disordered" evidence="2">
    <location>
        <begin position="202"/>
        <end position="225"/>
    </location>
</feature>
<reference evidence="4" key="1">
    <citation type="journal article" date="2021" name="Genome Biol. Evol.">
        <title>A High-Quality Reference Genome for a Parasitic Bivalve with Doubly Uniparental Inheritance (Bivalvia: Unionida).</title>
        <authorList>
            <person name="Smith C.H."/>
        </authorList>
    </citation>
    <scope>NUCLEOTIDE SEQUENCE</scope>
    <source>
        <strain evidence="4">CHS0354</strain>
    </source>
</reference>
<dbReference type="PROSITE" id="PS50084">
    <property type="entry name" value="KH_TYPE_1"/>
    <property type="match status" value="2"/>
</dbReference>
<dbReference type="Proteomes" id="UP001195483">
    <property type="component" value="Unassembled WGS sequence"/>
</dbReference>
<dbReference type="InterPro" id="IPR004087">
    <property type="entry name" value="KH_dom"/>
</dbReference>
<dbReference type="InterPro" id="IPR002999">
    <property type="entry name" value="Tudor"/>
</dbReference>